<feature type="transmembrane region" description="Helical" evidence="1">
    <location>
        <begin position="12"/>
        <end position="36"/>
    </location>
</feature>
<gene>
    <name evidence="4" type="ORF">ESB00_07770</name>
</gene>
<evidence type="ECO:0000259" key="2">
    <source>
        <dbReference type="Pfam" id="PF09822"/>
    </source>
</evidence>
<reference evidence="4 5" key="1">
    <citation type="submission" date="2019-01" db="EMBL/GenBank/DDBJ databases">
        <title>Lacunisphaera sp. strain TWA-58.</title>
        <authorList>
            <person name="Chen W.-M."/>
        </authorList>
    </citation>
    <scope>NUCLEOTIDE SEQUENCE [LARGE SCALE GENOMIC DNA]</scope>
    <source>
        <strain evidence="4 5">TWA-58</strain>
    </source>
</reference>
<proteinExistence type="predicted"/>
<feature type="domain" description="ABC-type uncharacterised transport system" evidence="2">
    <location>
        <begin position="179"/>
        <end position="421"/>
    </location>
</feature>
<feature type="transmembrane region" description="Helical" evidence="1">
    <location>
        <begin position="470"/>
        <end position="489"/>
    </location>
</feature>
<accession>A0A4Q1C9R7</accession>
<evidence type="ECO:0000259" key="3">
    <source>
        <dbReference type="Pfam" id="PF23357"/>
    </source>
</evidence>
<dbReference type="RefSeq" id="WP_129047138.1">
    <property type="nucleotide sequence ID" value="NZ_SDHX01000001.1"/>
</dbReference>
<evidence type="ECO:0000313" key="5">
    <source>
        <dbReference type="Proteomes" id="UP000290218"/>
    </source>
</evidence>
<name>A0A4Q1C9R7_9BACT</name>
<dbReference type="Pfam" id="PF09822">
    <property type="entry name" value="ABC_transp_aux"/>
    <property type="match status" value="1"/>
</dbReference>
<feature type="domain" description="DUF7088" evidence="3">
    <location>
        <begin position="47"/>
        <end position="129"/>
    </location>
</feature>
<dbReference type="Pfam" id="PF23357">
    <property type="entry name" value="DUF7088"/>
    <property type="match status" value="1"/>
</dbReference>
<dbReference type="OrthoDB" id="176999at2"/>
<keyword evidence="1" id="KW-0472">Membrane</keyword>
<dbReference type="InterPro" id="IPR019196">
    <property type="entry name" value="ABC_transp_unknown"/>
</dbReference>
<evidence type="ECO:0000256" key="1">
    <source>
        <dbReference type="SAM" id="Phobius"/>
    </source>
</evidence>
<dbReference type="InterPro" id="IPR055396">
    <property type="entry name" value="DUF7088"/>
</dbReference>
<organism evidence="4 5">
    <name type="scientific">Oleiharenicola lentus</name>
    <dbReference type="NCBI Taxonomy" id="2508720"/>
    <lineage>
        <taxon>Bacteria</taxon>
        <taxon>Pseudomonadati</taxon>
        <taxon>Verrucomicrobiota</taxon>
        <taxon>Opitutia</taxon>
        <taxon>Opitutales</taxon>
        <taxon>Opitutaceae</taxon>
        <taxon>Oleiharenicola</taxon>
    </lineage>
</organism>
<dbReference type="EMBL" id="SDHX01000001">
    <property type="protein sequence ID" value="RXK55773.1"/>
    <property type="molecule type" value="Genomic_DNA"/>
</dbReference>
<comment type="caution">
    <text evidence="4">The sequence shown here is derived from an EMBL/GenBank/DDBJ whole genome shotgun (WGS) entry which is preliminary data.</text>
</comment>
<dbReference type="AlphaFoldDB" id="A0A4Q1C9R7"/>
<protein>
    <submittedName>
        <fullName evidence="4">ABC transporter</fullName>
    </submittedName>
</protein>
<dbReference type="Proteomes" id="UP000290218">
    <property type="component" value="Unassembled WGS sequence"/>
</dbReference>
<keyword evidence="1" id="KW-1133">Transmembrane helix</keyword>
<sequence>MASYDSFRAARLIRFVNLILQAVLFLALFIGLNYIALNHTWRFDLSESRRYSLSAETRAYLANLERDVRIYVTIPADGADAELEQARRDIMALLREYTYHAGKVTQHRIDVRSLDIYQSRRDAEELGLDQPNQVVLVTDRHRHVLALGDFYTTRDLQIEGFHGEAALTAAILDVTKAEKQKIYFLTGHDEMRPDDVDRRRGLSGLREELRQRNYDVASLDLTLSRQIPEDAAMVVVASPQKPVRPFEEMLLRDYLTTRAGRLVLMIDPGVAHGLENLALDWGVRIYDNVIYDLDPRSLTETNDTRLWRFLPDPESGITDNFVNGSGLSLIVGPARVVSDDLARSVDEGLRVKKLIATSKEAWGESSYRLRNVLPSYTPEQDLKGELGVMVISERLKPANLPLSVRGGRLAVLGTADLVTNDRINTVGNLNLFLATVRWAIDQDNRLNIPVRPIERFQLALSADELMRLRVGLLLGVPGLVAAMGLFVYWTRRN</sequence>
<keyword evidence="5" id="KW-1185">Reference proteome</keyword>
<keyword evidence="1" id="KW-0812">Transmembrane</keyword>
<evidence type="ECO:0000313" key="4">
    <source>
        <dbReference type="EMBL" id="RXK55773.1"/>
    </source>
</evidence>